<dbReference type="Proteomes" id="UP000431684">
    <property type="component" value="Unassembled WGS sequence"/>
</dbReference>
<keyword evidence="8" id="KW-0175">Coiled coil</keyword>
<dbReference type="EC" id="2.7.13.3" evidence="3"/>
<dbReference type="Gene3D" id="1.10.287.130">
    <property type="match status" value="1"/>
</dbReference>
<evidence type="ECO:0000256" key="6">
    <source>
        <dbReference type="ARBA" id="ARBA00022777"/>
    </source>
</evidence>
<dbReference type="RefSeq" id="WP_155709362.1">
    <property type="nucleotide sequence ID" value="NZ_BMWU01000001.1"/>
</dbReference>
<dbReference type="SUPFAM" id="SSF55874">
    <property type="entry name" value="ATPase domain of HSP90 chaperone/DNA topoisomerase II/histidine kinase"/>
    <property type="match status" value="1"/>
</dbReference>
<proteinExistence type="predicted"/>
<dbReference type="GO" id="GO:0005886">
    <property type="term" value="C:plasma membrane"/>
    <property type="evidence" value="ECO:0007669"/>
    <property type="project" value="UniProtKB-SubCell"/>
</dbReference>
<keyword evidence="10" id="KW-1133">Transmembrane helix</keyword>
<evidence type="ECO:0000256" key="8">
    <source>
        <dbReference type="SAM" id="Coils"/>
    </source>
</evidence>
<dbReference type="CDD" id="cd16922">
    <property type="entry name" value="HATPase_EvgS-ArcB-TorS-like"/>
    <property type="match status" value="1"/>
</dbReference>
<feature type="domain" description="Histidine kinase" evidence="11">
    <location>
        <begin position="380"/>
        <end position="599"/>
    </location>
</feature>
<gene>
    <name evidence="12" type="ORF">GJV26_14125</name>
</gene>
<keyword evidence="13" id="KW-1185">Reference proteome</keyword>
<dbReference type="InterPro" id="IPR036097">
    <property type="entry name" value="HisK_dim/P_sf"/>
</dbReference>
<dbReference type="Gene3D" id="3.30.565.10">
    <property type="entry name" value="Histidine kinase-like ATPase, C-terminal domain"/>
    <property type="match status" value="1"/>
</dbReference>
<name>A0A6I3XIV1_9BURK</name>
<dbReference type="EMBL" id="WNWM01000002">
    <property type="protein sequence ID" value="MUI13591.1"/>
    <property type="molecule type" value="Genomic_DNA"/>
</dbReference>
<dbReference type="InterPro" id="IPR004358">
    <property type="entry name" value="Sig_transdc_His_kin-like_C"/>
</dbReference>
<reference evidence="12 13" key="1">
    <citation type="submission" date="2019-11" db="EMBL/GenBank/DDBJ databases">
        <title>Draft Genome Sequences of Six Type Strains of the Genus Massilia.</title>
        <authorList>
            <person name="Miess H."/>
            <person name="Frediansyah A."/>
            <person name="Goeker M."/>
            <person name="Gross H."/>
        </authorList>
    </citation>
    <scope>NUCLEOTIDE SEQUENCE [LARGE SCALE GENOMIC DNA]</scope>
    <source>
        <strain evidence="12 13">DSM 17513</strain>
    </source>
</reference>
<evidence type="ECO:0000259" key="11">
    <source>
        <dbReference type="PROSITE" id="PS50109"/>
    </source>
</evidence>
<organism evidence="12 13">
    <name type="scientific">Pseudoduganella dura</name>
    <dbReference type="NCBI Taxonomy" id="321982"/>
    <lineage>
        <taxon>Bacteria</taxon>
        <taxon>Pseudomonadati</taxon>
        <taxon>Pseudomonadota</taxon>
        <taxon>Betaproteobacteria</taxon>
        <taxon>Burkholderiales</taxon>
        <taxon>Oxalobacteraceae</taxon>
        <taxon>Telluria group</taxon>
        <taxon>Pseudoduganella</taxon>
    </lineage>
</organism>
<dbReference type="InterPro" id="IPR050736">
    <property type="entry name" value="Sensor_HK_Regulatory"/>
</dbReference>
<evidence type="ECO:0000313" key="13">
    <source>
        <dbReference type="Proteomes" id="UP000431684"/>
    </source>
</evidence>
<sequence>MKTRTYFLLMLVAIIVPVACLATLGLSMLLRFEREARIRSIEEMANSTSLLIDSEIARAEAALRIVAHSQEIRTDDFDGLYRLLAATRASPLSWTLVADYNGNGLINTLVPYGTPLARNTGKWAAKIYDAGEARVGGYFIGASSKRGVVSVNVPVPASAGRKYVLTQIFDPNYFNKVFQRHALKPGWIVGIFDANGISIARNRSADRFVGKLVRPELREASRRQPNGVIRHATREGIEVYDIFVRSSLTNWTVAIGIPVEEIESAVRLATWYAAAALLAILGGAFSIAVFFARRIDRALLGATSAAQALAQGTVVQVTPSGLQEADGLLHVMHRTGLALARESAARAALEEEREQLLAMERSARLRAEAQDHAKDNFIAMLSHELRNPLAAITTAVSVIRLPELPAPNREKAWNIVVRQLAHLTHMVGDLLDVRRVLSGKVTLQAARVNVGELVKFCCDSRMVANSKDHEWSVRVVDAWLTGDANRLAQVIDNLLANAIKYTPAGGTIAVRMHCADEGAGAAAVIEVTDTGVGIAPEVLPTIFESLVQGPTTIDRSQGGLGLGLSIARGLVHMHGGTIAAESEGPGEGSRFTVRLPLDDRGADNPPGGCPPNDTQ</sequence>
<evidence type="ECO:0000313" key="12">
    <source>
        <dbReference type="EMBL" id="MUI13591.1"/>
    </source>
</evidence>
<evidence type="ECO:0000256" key="2">
    <source>
        <dbReference type="ARBA" id="ARBA00004429"/>
    </source>
</evidence>
<dbReference type="CDD" id="cd00082">
    <property type="entry name" value="HisKA"/>
    <property type="match status" value="1"/>
</dbReference>
<evidence type="ECO:0000256" key="9">
    <source>
        <dbReference type="SAM" id="MobiDB-lite"/>
    </source>
</evidence>
<dbReference type="InterPro" id="IPR003594">
    <property type="entry name" value="HATPase_dom"/>
</dbReference>
<dbReference type="AlphaFoldDB" id="A0A6I3XIV1"/>
<keyword evidence="10" id="KW-0472">Membrane</keyword>
<keyword evidence="6" id="KW-0418">Kinase</keyword>
<evidence type="ECO:0000256" key="10">
    <source>
        <dbReference type="SAM" id="Phobius"/>
    </source>
</evidence>
<dbReference type="PANTHER" id="PTHR43711:SF1">
    <property type="entry name" value="HISTIDINE KINASE 1"/>
    <property type="match status" value="1"/>
</dbReference>
<dbReference type="SMART" id="SM00387">
    <property type="entry name" value="HATPase_c"/>
    <property type="match status" value="1"/>
</dbReference>
<dbReference type="InterPro" id="IPR005467">
    <property type="entry name" value="His_kinase_dom"/>
</dbReference>
<evidence type="ECO:0000256" key="1">
    <source>
        <dbReference type="ARBA" id="ARBA00000085"/>
    </source>
</evidence>
<dbReference type="InterPro" id="IPR036890">
    <property type="entry name" value="HATPase_C_sf"/>
</dbReference>
<evidence type="ECO:0000256" key="4">
    <source>
        <dbReference type="ARBA" id="ARBA00022553"/>
    </source>
</evidence>
<feature type="region of interest" description="Disordered" evidence="9">
    <location>
        <begin position="579"/>
        <end position="615"/>
    </location>
</feature>
<evidence type="ECO:0000256" key="5">
    <source>
        <dbReference type="ARBA" id="ARBA00022679"/>
    </source>
</evidence>
<dbReference type="Pfam" id="PF00512">
    <property type="entry name" value="HisKA"/>
    <property type="match status" value="1"/>
</dbReference>
<dbReference type="SMART" id="SM00388">
    <property type="entry name" value="HisKA"/>
    <property type="match status" value="1"/>
</dbReference>
<dbReference type="GO" id="GO:0000155">
    <property type="term" value="F:phosphorelay sensor kinase activity"/>
    <property type="evidence" value="ECO:0007669"/>
    <property type="project" value="InterPro"/>
</dbReference>
<feature type="transmembrane region" description="Helical" evidence="10">
    <location>
        <begin position="271"/>
        <end position="292"/>
    </location>
</feature>
<keyword evidence="10" id="KW-0812">Transmembrane</keyword>
<comment type="subcellular location">
    <subcellularLocation>
        <location evidence="2">Cell inner membrane</location>
        <topology evidence="2">Multi-pass membrane protein</topology>
    </subcellularLocation>
</comment>
<keyword evidence="7" id="KW-0902">Two-component regulatory system</keyword>
<dbReference type="FunFam" id="3.30.565.10:FF:000006">
    <property type="entry name" value="Sensor histidine kinase WalK"/>
    <property type="match status" value="1"/>
</dbReference>
<feature type="transmembrane region" description="Helical" evidence="10">
    <location>
        <begin position="6"/>
        <end position="30"/>
    </location>
</feature>
<dbReference type="Pfam" id="PF02518">
    <property type="entry name" value="HATPase_c"/>
    <property type="match status" value="1"/>
</dbReference>
<feature type="coiled-coil region" evidence="8">
    <location>
        <begin position="339"/>
        <end position="366"/>
    </location>
</feature>
<comment type="catalytic activity">
    <reaction evidence="1">
        <text>ATP + protein L-histidine = ADP + protein N-phospho-L-histidine.</text>
        <dbReference type="EC" id="2.7.13.3"/>
    </reaction>
</comment>
<keyword evidence="4" id="KW-0597">Phosphoprotein</keyword>
<dbReference type="PRINTS" id="PR00344">
    <property type="entry name" value="BCTRLSENSOR"/>
</dbReference>
<accession>A0A6I3XIV1</accession>
<dbReference type="OrthoDB" id="8552871at2"/>
<keyword evidence="5" id="KW-0808">Transferase</keyword>
<evidence type="ECO:0000256" key="7">
    <source>
        <dbReference type="ARBA" id="ARBA00023012"/>
    </source>
</evidence>
<dbReference type="PANTHER" id="PTHR43711">
    <property type="entry name" value="TWO-COMPONENT HISTIDINE KINASE"/>
    <property type="match status" value="1"/>
</dbReference>
<dbReference type="SUPFAM" id="SSF47384">
    <property type="entry name" value="Homodimeric domain of signal transducing histidine kinase"/>
    <property type="match status" value="1"/>
</dbReference>
<dbReference type="InterPro" id="IPR003661">
    <property type="entry name" value="HisK_dim/P_dom"/>
</dbReference>
<dbReference type="PROSITE" id="PS50109">
    <property type="entry name" value="HIS_KIN"/>
    <property type="match status" value="1"/>
</dbReference>
<evidence type="ECO:0000256" key="3">
    <source>
        <dbReference type="ARBA" id="ARBA00012438"/>
    </source>
</evidence>
<protein>
    <recommendedName>
        <fullName evidence="3">histidine kinase</fullName>
        <ecNumber evidence="3">2.7.13.3</ecNumber>
    </recommendedName>
</protein>
<comment type="caution">
    <text evidence="12">The sequence shown here is derived from an EMBL/GenBank/DDBJ whole genome shotgun (WGS) entry which is preliminary data.</text>
</comment>
<dbReference type="CDD" id="cd18774">
    <property type="entry name" value="PDC2_HK_sensor"/>
    <property type="match status" value="1"/>
</dbReference>